<evidence type="ECO:0000256" key="6">
    <source>
        <dbReference type="ARBA" id="ARBA00037589"/>
    </source>
</evidence>
<dbReference type="Proteomes" id="UP000286434">
    <property type="component" value="Unassembled WGS sequence"/>
</dbReference>
<dbReference type="PATRIC" id="fig|33934.6.peg.2504"/>
<name>A0A178TV13_9BACL</name>
<dbReference type="PANTHER" id="PTHR38042:SF1">
    <property type="entry name" value="UROPORPHYRINOGEN-III SYNTHASE, CHLOROPLASTIC"/>
    <property type="match status" value="1"/>
</dbReference>
<organism evidence="11 13">
    <name type="scientific">Anoxybacillus flavithermus</name>
    <dbReference type="NCBI Taxonomy" id="33934"/>
    <lineage>
        <taxon>Bacteria</taxon>
        <taxon>Bacillati</taxon>
        <taxon>Bacillota</taxon>
        <taxon>Bacilli</taxon>
        <taxon>Bacillales</taxon>
        <taxon>Anoxybacillaceae</taxon>
        <taxon>Anoxybacillus</taxon>
    </lineage>
</organism>
<evidence type="ECO:0000313" key="12">
    <source>
        <dbReference type="EMBL" id="RWU16180.1"/>
    </source>
</evidence>
<reference evidence="12 14" key="2">
    <citation type="submission" date="2019-01" db="EMBL/GenBank/DDBJ databases">
        <title>Anoxybacillus flavithermus in powdered infant formula.</title>
        <authorList>
            <person name="Rhee M.S."/>
            <person name="Choi I.-G."/>
            <person name="Cho T.J."/>
            <person name="Park B."/>
        </authorList>
    </citation>
    <scope>NUCLEOTIDE SEQUENCE [LARGE SCALE GENOMIC DNA]</scope>
    <source>
        <strain evidence="12 14">FHS-PPAM212</strain>
    </source>
</reference>
<accession>A0A178TV13</accession>
<dbReference type="GO" id="GO:0006782">
    <property type="term" value="P:protoporphyrinogen IX biosynthetic process"/>
    <property type="evidence" value="ECO:0007669"/>
    <property type="project" value="UniProtKB-UniRule"/>
</dbReference>
<sequence>MLMGKRVLVTREKAQAKALSQTLERYGAIPVELPLIRIERAKQVGQDLLHKWHTFDWIVFTSQNGVKYFFELISEMKPPTWPKVAAVGEKTAKALQKRNVVVDLIPNEFVAESLVEALKPLLSTHARVLLVKGNLARDTLREQLSSIADVTDWIVYETTMNEEAKPQLIALLQQRMIDVVTFTSSSTVHSFAHAIAGEDINLSFVTIACIGPITKQTALDLGIPVHVCPHTYTIDAMVEEINQYLKIRGE</sequence>
<dbReference type="GO" id="GO:0004852">
    <property type="term" value="F:uroporphyrinogen-III synthase activity"/>
    <property type="evidence" value="ECO:0007669"/>
    <property type="project" value="UniProtKB-UniRule"/>
</dbReference>
<evidence type="ECO:0000256" key="1">
    <source>
        <dbReference type="ARBA" id="ARBA00004772"/>
    </source>
</evidence>
<dbReference type="CDD" id="cd06578">
    <property type="entry name" value="HemD"/>
    <property type="match status" value="1"/>
</dbReference>
<keyword evidence="13" id="KW-1185">Reference proteome</keyword>
<proteinExistence type="inferred from homology"/>
<dbReference type="OrthoDB" id="9815856at2"/>
<dbReference type="PANTHER" id="PTHR38042">
    <property type="entry name" value="UROPORPHYRINOGEN-III SYNTHASE, CHLOROPLASTIC"/>
    <property type="match status" value="1"/>
</dbReference>
<comment type="catalytic activity">
    <reaction evidence="8 9">
        <text>hydroxymethylbilane = uroporphyrinogen III + H2O</text>
        <dbReference type="Rhea" id="RHEA:18965"/>
        <dbReference type="ChEBI" id="CHEBI:15377"/>
        <dbReference type="ChEBI" id="CHEBI:57308"/>
        <dbReference type="ChEBI" id="CHEBI:57845"/>
        <dbReference type="EC" id="4.2.1.75"/>
    </reaction>
</comment>
<dbReference type="AlphaFoldDB" id="A0A178TV13"/>
<dbReference type="EMBL" id="LUCQ01000138">
    <property type="protein sequence ID" value="OAO77125.1"/>
    <property type="molecule type" value="Genomic_DNA"/>
</dbReference>
<evidence type="ECO:0000313" key="14">
    <source>
        <dbReference type="Proteomes" id="UP000286434"/>
    </source>
</evidence>
<evidence type="ECO:0000256" key="2">
    <source>
        <dbReference type="ARBA" id="ARBA00008133"/>
    </source>
</evidence>
<dbReference type="EMBL" id="SBBW01000003">
    <property type="protein sequence ID" value="RWU16180.1"/>
    <property type="molecule type" value="Genomic_DNA"/>
</dbReference>
<comment type="function">
    <text evidence="6 9">Catalyzes cyclization of the linear tetrapyrrole, hydroxymethylbilane, to the macrocyclic uroporphyrinogen III.</text>
</comment>
<keyword evidence="4 9" id="KW-0456">Lyase</keyword>
<evidence type="ECO:0000259" key="10">
    <source>
        <dbReference type="Pfam" id="PF02602"/>
    </source>
</evidence>
<reference evidence="11 13" key="1">
    <citation type="submission" date="2016-03" db="EMBL/GenBank/DDBJ databases">
        <title>Spore heat resistance.</title>
        <authorList>
            <person name="Boekhorst J."/>
            <person name="Berendsen E.M."/>
            <person name="Wells-Bennik M.H."/>
            <person name="Kuipers O.P."/>
        </authorList>
    </citation>
    <scope>NUCLEOTIDE SEQUENCE [LARGE SCALE GENOMIC DNA]</scope>
    <source>
        <strain evidence="11 13">AF16</strain>
    </source>
</reference>
<evidence type="ECO:0000256" key="3">
    <source>
        <dbReference type="ARBA" id="ARBA00013109"/>
    </source>
</evidence>
<dbReference type="UniPathway" id="UPA00251">
    <property type="reaction ID" value="UER00320"/>
</dbReference>
<dbReference type="EC" id="4.2.1.75" evidence="3 9"/>
<evidence type="ECO:0000256" key="9">
    <source>
        <dbReference type="RuleBase" id="RU366031"/>
    </source>
</evidence>
<dbReference type="Pfam" id="PF02602">
    <property type="entry name" value="HEM4"/>
    <property type="match status" value="1"/>
</dbReference>
<dbReference type="InterPro" id="IPR039793">
    <property type="entry name" value="UROS/Hem4"/>
</dbReference>
<dbReference type="Proteomes" id="UP000078336">
    <property type="component" value="Unassembled WGS sequence"/>
</dbReference>
<dbReference type="Gene3D" id="3.40.50.10090">
    <property type="match status" value="2"/>
</dbReference>
<protein>
    <recommendedName>
        <fullName evidence="7 9">Uroporphyrinogen-III synthase</fullName>
        <ecNumber evidence="3 9">4.2.1.75</ecNumber>
    </recommendedName>
</protein>
<dbReference type="InterPro" id="IPR003754">
    <property type="entry name" value="4pyrrol_synth_uPrphyn_synth"/>
</dbReference>
<evidence type="ECO:0000256" key="7">
    <source>
        <dbReference type="ARBA" id="ARBA00040167"/>
    </source>
</evidence>
<dbReference type="GO" id="GO:0006780">
    <property type="term" value="P:uroporphyrinogen III biosynthetic process"/>
    <property type="evidence" value="ECO:0007669"/>
    <property type="project" value="UniProtKB-UniRule"/>
</dbReference>
<dbReference type="InterPro" id="IPR036108">
    <property type="entry name" value="4pyrrol_syn_uPrphyn_synt_sf"/>
</dbReference>
<evidence type="ECO:0000256" key="4">
    <source>
        <dbReference type="ARBA" id="ARBA00023239"/>
    </source>
</evidence>
<feature type="domain" description="Tetrapyrrole biosynthesis uroporphyrinogen III synthase" evidence="10">
    <location>
        <begin position="18"/>
        <end position="239"/>
    </location>
</feature>
<evidence type="ECO:0000256" key="5">
    <source>
        <dbReference type="ARBA" id="ARBA00023244"/>
    </source>
</evidence>
<evidence type="ECO:0000313" key="11">
    <source>
        <dbReference type="EMBL" id="OAO77125.1"/>
    </source>
</evidence>
<comment type="pathway">
    <text evidence="1 9">Porphyrin-containing compound metabolism; protoporphyrin-IX biosynthesis; coproporphyrinogen-III from 5-aminolevulinate: step 3/4.</text>
</comment>
<comment type="caution">
    <text evidence="11">The sequence shown here is derived from an EMBL/GenBank/DDBJ whole genome shotgun (WGS) entry which is preliminary data.</text>
</comment>
<comment type="similarity">
    <text evidence="2 9">Belongs to the uroporphyrinogen-III synthase family.</text>
</comment>
<dbReference type="SUPFAM" id="SSF69618">
    <property type="entry name" value="HemD-like"/>
    <property type="match status" value="1"/>
</dbReference>
<dbReference type="RefSeq" id="WP_004889202.1">
    <property type="nucleotide sequence ID" value="NZ_CP021838.1"/>
</dbReference>
<gene>
    <name evidence="12" type="ORF">EA138_01650</name>
    <name evidence="11" type="ORF">TAF16_2321</name>
</gene>
<evidence type="ECO:0000313" key="13">
    <source>
        <dbReference type="Proteomes" id="UP000078336"/>
    </source>
</evidence>
<keyword evidence="5 9" id="KW-0627">Porphyrin biosynthesis</keyword>
<evidence type="ECO:0000256" key="8">
    <source>
        <dbReference type="ARBA" id="ARBA00048617"/>
    </source>
</evidence>